<dbReference type="SUPFAM" id="SSF52799">
    <property type="entry name" value="(Phosphotyrosine protein) phosphatases II"/>
    <property type="match status" value="1"/>
</dbReference>
<gene>
    <name evidence="5" type="ORF">CAEBREN_17611</name>
</gene>
<dbReference type="InterPro" id="IPR029021">
    <property type="entry name" value="Prot-tyrosine_phosphatase-like"/>
</dbReference>
<feature type="domain" description="Tyrosine-protein phosphatase" evidence="3">
    <location>
        <begin position="986"/>
        <end position="1232"/>
    </location>
</feature>
<evidence type="ECO:0000259" key="3">
    <source>
        <dbReference type="PROSITE" id="PS50055"/>
    </source>
</evidence>
<dbReference type="InParanoid" id="G0NIW6"/>
<dbReference type="InterPro" id="IPR003125">
    <property type="entry name" value="WSN"/>
</dbReference>
<dbReference type="PANTHER" id="PTHR32525">
    <property type="entry name" value="PROTEIN-TYROSINE-PHOSPHATASE"/>
    <property type="match status" value="1"/>
</dbReference>
<feature type="compositionally biased region" description="Acidic residues" evidence="1">
    <location>
        <begin position="892"/>
        <end position="901"/>
    </location>
</feature>
<evidence type="ECO:0000256" key="2">
    <source>
        <dbReference type="SAM" id="Phobius"/>
    </source>
</evidence>
<accession>G0NIW6</accession>
<feature type="region of interest" description="Disordered" evidence="1">
    <location>
        <begin position="1278"/>
        <end position="1352"/>
    </location>
</feature>
<dbReference type="Pfam" id="PF00102">
    <property type="entry name" value="Y_phosphatase"/>
    <property type="match status" value="1"/>
</dbReference>
<dbReference type="eggNOG" id="KOG0789">
    <property type="taxonomic scope" value="Eukaryota"/>
</dbReference>
<dbReference type="HOGENOM" id="CLU_250856_0_0_1"/>
<dbReference type="Pfam" id="PF02206">
    <property type="entry name" value="WSN"/>
    <property type="match status" value="1"/>
</dbReference>
<feature type="region of interest" description="Disordered" evidence="1">
    <location>
        <begin position="1084"/>
        <end position="1104"/>
    </location>
</feature>
<evidence type="ECO:0000256" key="1">
    <source>
        <dbReference type="SAM" id="MobiDB-lite"/>
    </source>
</evidence>
<dbReference type="EMBL" id="GL379892">
    <property type="protein sequence ID" value="EGT31982.1"/>
    <property type="molecule type" value="Genomic_DNA"/>
</dbReference>
<dbReference type="PANTHER" id="PTHR32525:SF4">
    <property type="entry name" value="WSN DOMAIN-CONTAINING PROTEIN"/>
    <property type="match status" value="1"/>
</dbReference>
<keyword evidence="2" id="KW-0812">Transmembrane</keyword>
<sequence length="1352" mass="151443">MQTLSSVTNAVALQIGLLADTIPHYDVIAELLHFDHVKSSDFKNPISNDVETILNSFATLPDQFKKDVTDVLAAFDTLIGIKKQISGVKDVKSWNSEKTLQSDLEDLGTNGLTLTSYENIEKSVRCISSNVDTLGRFKKSNTEEDSKGTFNVLSQCIGELLSEPAKFVKTINDIVKLKSGTKAAASFSDMLTISKTMKTFKDNEQKLKVKAESKTKLNNNFDLVSKVSVQSVQLTSYLETVLTVLAAPSTTSSYRALTYTAGLPNGFEDLKSVPLLRSDTWLESITDTTSLFKALKLLDVFIDKVKSISQQLMSYRTPNPLPADTIKTFLKNPEWSETPPEDPKSMLTTILDCTSNLPKNPTLVDLEPLSKEIAQIDEAVESIRKSMGESIGLLTNNQFVKMINDIKEISSTAASLTDKAKLKESIDKLLKYPRMAELNSVIKSFNIQFSNVDTAVASLKTSAKSVKVKLADTMTKFQDLWTAFEPSLSCIHGLDPTKIDDVKNLIERTKKLQTPMPNSVMSEISSVVNIVTTFQTMTDLSAVINSMKSQETEETKQFSDLVDSEKLSEAIGTATRGIVNFKDLSERKSQFESIQKLLPSMETDISTRQGLTQPEIEAPIELKKLQKMSVDLEKWRSGVKLPNPDTIPNYADIFAGGLDLTSEDINEPIKLSEILGNLESTTADSNAKKNLLEIKTALDELNSVGVKLSVYKDAVTKTRDTLNSLNTYFANHQKKVVTIPVQKATPLSILTSTGFVEVTTIAGVGESSNIGLIILIVAFVIVLLICSGFSIAYCRGWRPCQKKNGKNDEETPLIKPATPGTKTLVSTVDETKNETAKPEKKDQGKGEKKEEKKEDGHEEKKVKEEEKKDEHPEKKDDNEGKKDEKPVKVDEGFEDTEEREEEVARPKIRTIKPWKVSPDSEEKMLRGLKFILRDLQKKENKHHEDIPLAMLLHYCAYVLRIVRRTENIRTPFDKYLNQTRRGSFTFGIDKAKIRLHLDSQSLVQQKNYFISGVCNLFPNLAKWFLCETPMVPNKEGDIRTDDKFALFVAQVRAGAVVFLCAHSELKSASEPTYGEYFPTSTNKPIEIPLGTNGQNKDENAPRATLQKDLDPKARKEMEKYEHSYEGFNPNDIDYTFNHYHFNQWKAGSAPSANYVDAFKNLLHELEEEANVIVHCSDGIERSGALAFMESMRQSSDANINCRQQYSSIRDVRPGALEVNVQSAFAILVCVEIAHHAYNDTSLDPLGKRIHAKKKTQHKEVPEMYERLREMYDYALAHPEEKDEVKEEKELKEEQKKDGDVPKDTKKPTETVVASKPVEKPADTGNQVDKTQESDPLLEKPSLKEQKTQKIPK</sequence>
<feature type="compositionally biased region" description="Basic and acidic residues" evidence="1">
    <location>
        <begin position="829"/>
        <end position="891"/>
    </location>
</feature>
<dbReference type="PROSITE" id="PS50056">
    <property type="entry name" value="TYR_PHOSPHATASE_2"/>
    <property type="match status" value="1"/>
</dbReference>
<feature type="compositionally biased region" description="Basic and acidic residues" evidence="1">
    <location>
        <begin position="1278"/>
        <end position="1308"/>
    </location>
</feature>
<reference evidence="6" key="1">
    <citation type="submission" date="2011-07" db="EMBL/GenBank/DDBJ databases">
        <authorList>
            <consortium name="Caenorhabditis brenneri Sequencing and Analysis Consortium"/>
            <person name="Wilson R.K."/>
        </authorList>
    </citation>
    <scope>NUCLEOTIDE SEQUENCE [LARGE SCALE GENOMIC DNA]</scope>
    <source>
        <strain evidence="6">PB2801</strain>
    </source>
</reference>
<keyword evidence="2" id="KW-1133">Transmembrane helix</keyword>
<dbReference type="InterPro" id="IPR000242">
    <property type="entry name" value="PTP_cat"/>
</dbReference>
<feature type="transmembrane region" description="Helical" evidence="2">
    <location>
        <begin position="770"/>
        <end position="794"/>
    </location>
</feature>
<feature type="region of interest" description="Disordered" evidence="1">
    <location>
        <begin position="803"/>
        <end position="901"/>
    </location>
</feature>
<dbReference type="PROSITE" id="PS00383">
    <property type="entry name" value="TYR_PHOSPHATASE_1"/>
    <property type="match status" value="1"/>
</dbReference>
<dbReference type="Gene3D" id="3.90.190.10">
    <property type="entry name" value="Protein tyrosine phosphatase superfamily"/>
    <property type="match status" value="1"/>
</dbReference>
<protein>
    <recommendedName>
        <fullName evidence="7">Tyrosine-protein phosphatase domain-containing protein</fullName>
    </recommendedName>
</protein>
<evidence type="ECO:0000259" key="4">
    <source>
        <dbReference type="PROSITE" id="PS50056"/>
    </source>
</evidence>
<dbReference type="SMART" id="SM00404">
    <property type="entry name" value="PTPc_motif"/>
    <property type="match status" value="1"/>
</dbReference>
<evidence type="ECO:0008006" key="7">
    <source>
        <dbReference type="Google" id="ProtNLM"/>
    </source>
</evidence>
<dbReference type="STRING" id="135651.G0NIW6"/>
<feature type="compositionally biased region" description="Basic and acidic residues" evidence="1">
    <location>
        <begin position="1329"/>
        <end position="1352"/>
    </location>
</feature>
<dbReference type="InterPro" id="IPR003595">
    <property type="entry name" value="Tyr_Pase_cat"/>
</dbReference>
<dbReference type="SMART" id="SM00194">
    <property type="entry name" value="PTPc"/>
    <property type="match status" value="1"/>
</dbReference>
<dbReference type="InterPro" id="IPR016130">
    <property type="entry name" value="Tyr_Pase_AS"/>
</dbReference>
<keyword evidence="6" id="KW-1185">Reference proteome</keyword>
<feature type="domain" description="Tyrosine specific protein phosphatases" evidence="4">
    <location>
        <begin position="1152"/>
        <end position="1223"/>
    </location>
</feature>
<feature type="compositionally biased region" description="Basic and acidic residues" evidence="1">
    <location>
        <begin position="1095"/>
        <end position="1104"/>
    </location>
</feature>
<dbReference type="Proteomes" id="UP000008068">
    <property type="component" value="Unassembled WGS sequence"/>
</dbReference>
<evidence type="ECO:0000313" key="6">
    <source>
        <dbReference type="Proteomes" id="UP000008068"/>
    </source>
</evidence>
<dbReference type="PROSITE" id="PS50055">
    <property type="entry name" value="TYR_PHOSPHATASE_PTP"/>
    <property type="match status" value="1"/>
</dbReference>
<keyword evidence="2" id="KW-0472">Membrane</keyword>
<dbReference type="InterPro" id="IPR000387">
    <property type="entry name" value="Tyr_Pase_dom"/>
</dbReference>
<organism evidence="6">
    <name type="scientific">Caenorhabditis brenneri</name>
    <name type="common">Nematode worm</name>
    <dbReference type="NCBI Taxonomy" id="135651"/>
    <lineage>
        <taxon>Eukaryota</taxon>
        <taxon>Metazoa</taxon>
        <taxon>Ecdysozoa</taxon>
        <taxon>Nematoda</taxon>
        <taxon>Chromadorea</taxon>
        <taxon>Rhabditida</taxon>
        <taxon>Rhabditina</taxon>
        <taxon>Rhabditomorpha</taxon>
        <taxon>Rhabditoidea</taxon>
        <taxon>Rhabditidae</taxon>
        <taxon>Peloderinae</taxon>
        <taxon>Caenorhabditis</taxon>
    </lineage>
</organism>
<evidence type="ECO:0000313" key="5">
    <source>
        <dbReference type="EMBL" id="EGT31982.1"/>
    </source>
</evidence>
<dbReference type="SMART" id="SM00453">
    <property type="entry name" value="WSN"/>
    <property type="match status" value="1"/>
</dbReference>
<dbReference type="GO" id="GO:0004725">
    <property type="term" value="F:protein tyrosine phosphatase activity"/>
    <property type="evidence" value="ECO:0007669"/>
    <property type="project" value="InterPro"/>
</dbReference>
<name>G0NIW6_CAEBE</name>
<proteinExistence type="predicted"/>